<name>A0ABP8MQR7_9BACT</name>
<dbReference type="Proteomes" id="UP001501175">
    <property type="component" value="Unassembled WGS sequence"/>
</dbReference>
<evidence type="ECO:0000313" key="3">
    <source>
        <dbReference type="Proteomes" id="UP001501175"/>
    </source>
</evidence>
<proteinExistence type="predicted"/>
<dbReference type="PANTHER" id="PTHR43698:SF1">
    <property type="entry name" value="BLL4564 PROTEIN"/>
    <property type="match status" value="1"/>
</dbReference>
<dbReference type="InterPro" id="IPR047263">
    <property type="entry name" value="HNL-like_cupin"/>
</dbReference>
<dbReference type="Pfam" id="PF07883">
    <property type="entry name" value="Cupin_2"/>
    <property type="match status" value="1"/>
</dbReference>
<keyword evidence="3" id="KW-1185">Reference proteome</keyword>
<protein>
    <submittedName>
        <fullName evidence="2">Cupin domain-containing protein</fullName>
    </submittedName>
</protein>
<organism evidence="2 3">
    <name type="scientific">Nibrella saemangeumensis</name>
    <dbReference type="NCBI Taxonomy" id="1084526"/>
    <lineage>
        <taxon>Bacteria</taxon>
        <taxon>Pseudomonadati</taxon>
        <taxon>Bacteroidota</taxon>
        <taxon>Cytophagia</taxon>
        <taxon>Cytophagales</taxon>
        <taxon>Spirosomataceae</taxon>
        <taxon>Nibrella</taxon>
    </lineage>
</organism>
<comment type="caution">
    <text evidence="2">The sequence shown here is derived from an EMBL/GenBank/DDBJ whole genome shotgun (WGS) entry which is preliminary data.</text>
</comment>
<evidence type="ECO:0000313" key="2">
    <source>
        <dbReference type="EMBL" id="GAA4454588.1"/>
    </source>
</evidence>
<reference evidence="3" key="1">
    <citation type="journal article" date="2019" name="Int. J. Syst. Evol. Microbiol.">
        <title>The Global Catalogue of Microorganisms (GCM) 10K type strain sequencing project: providing services to taxonomists for standard genome sequencing and annotation.</title>
        <authorList>
            <consortium name="The Broad Institute Genomics Platform"/>
            <consortium name="The Broad Institute Genome Sequencing Center for Infectious Disease"/>
            <person name="Wu L."/>
            <person name="Ma J."/>
        </authorList>
    </citation>
    <scope>NUCLEOTIDE SEQUENCE [LARGE SCALE GENOMIC DNA]</scope>
    <source>
        <strain evidence="3">JCM 17927</strain>
    </source>
</reference>
<accession>A0ABP8MQR7</accession>
<dbReference type="InterPro" id="IPR013096">
    <property type="entry name" value="Cupin_2"/>
</dbReference>
<dbReference type="Gene3D" id="2.60.120.10">
    <property type="entry name" value="Jelly Rolls"/>
    <property type="match status" value="1"/>
</dbReference>
<dbReference type="CDD" id="cd02233">
    <property type="entry name" value="cupin_HNL-like"/>
    <property type="match status" value="1"/>
</dbReference>
<gene>
    <name evidence="2" type="ORF">GCM10023189_21270</name>
</gene>
<dbReference type="RefSeq" id="WP_345243298.1">
    <property type="nucleotide sequence ID" value="NZ_BAABHD010000024.1"/>
</dbReference>
<dbReference type="InterPro" id="IPR014710">
    <property type="entry name" value="RmlC-like_jellyroll"/>
</dbReference>
<dbReference type="SUPFAM" id="SSF51182">
    <property type="entry name" value="RmlC-like cupins"/>
    <property type="match status" value="1"/>
</dbReference>
<feature type="domain" description="Cupin type-2" evidence="1">
    <location>
        <begin position="42"/>
        <end position="104"/>
    </location>
</feature>
<dbReference type="PANTHER" id="PTHR43698">
    <property type="entry name" value="RIBD C-TERMINAL DOMAIN CONTAINING PROTEIN"/>
    <property type="match status" value="1"/>
</dbReference>
<sequence length="142" mass="15584">MEITRAGSQPSAKGSEDWFTGAVRIDPLFGANEARRGAAASVTFEPGARTAWHTHPLGQTLLVTAGCGWVQREGGPKEKIHPGDVVWFAPNEKHWHGATATTGMTHIAIHENLDGKIVDWLEKVSEADYLAYEQRRGLQKLK</sequence>
<evidence type="ECO:0000259" key="1">
    <source>
        <dbReference type="Pfam" id="PF07883"/>
    </source>
</evidence>
<dbReference type="EMBL" id="BAABHD010000024">
    <property type="protein sequence ID" value="GAA4454588.1"/>
    <property type="molecule type" value="Genomic_DNA"/>
</dbReference>
<dbReference type="InterPro" id="IPR011051">
    <property type="entry name" value="RmlC_Cupin_sf"/>
</dbReference>